<sequence length="256" mass="28311">MDTSSAQSNEQTVAKTKAATAAADSSTTFDSVTTLPEDLVPTGFQVMKFSGHYVRLTEPKSFDWDGFKYAVEQYPDWDLVGVPIDFDKKSISNEELEANPRAGGAFEVPTYSNIGYTDKEGAIVMPKGVEEQALENVLNWMVATLQGIHMEINVNELRATVTNVFTNLEWAHSSGFADFSSTSVGTNSSWEYRTVFGYPRNGDPSRFFSVVCTILLQADIEKESSWWGITTTTTARFHAEIKPGKLLVTKGFRSPV</sequence>
<evidence type="ECO:0000313" key="1">
    <source>
        <dbReference type="EMBL" id="KZT27164.1"/>
    </source>
</evidence>
<dbReference type="EMBL" id="KV425563">
    <property type="protein sequence ID" value="KZT27164.1"/>
    <property type="molecule type" value="Genomic_DNA"/>
</dbReference>
<gene>
    <name evidence="1" type="ORF">NEOLEDRAFT_1131173</name>
</gene>
<dbReference type="InterPro" id="IPR035918">
    <property type="entry name" value="CytB_endotoxin-like_sf"/>
</dbReference>
<dbReference type="SUPFAM" id="SSF55676">
    <property type="entry name" value="CytB endotoxin-like"/>
    <property type="match status" value="1"/>
</dbReference>
<keyword evidence="2" id="KW-1185">Reference proteome</keyword>
<dbReference type="AlphaFoldDB" id="A0A165TTT0"/>
<reference evidence="1 2" key="1">
    <citation type="journal article" date="2016" name="Mol. Biol. Evol.">
        <title>Comparative Genomics of Early-Diverging Mushroom-Forming Fungi Provides Insights into the Origins of Lignocellulose Decay Capabilities.</title>
        <authorList>
            <person name="Nagy L.G."/>
            <person name="Riley R."/>
            <person name="Tritt A."/>
            <person name="Adam C."/>
            <person name="Daum C."/>
            <person name="Floudas D."/>
            <person name="Sun H."/>
            <person name="Yadav J.S."/>
            <person name="Pangilinan J."/>
            <person name="Larsson K.H."/>
            <person name="Matsuura K."/>
            <person name="Barry K."/>
            <person name="Labutti K."/>
            <person name="Kuo R."/>
            <person name="Ohm R.A."/>
            <person name="Bhattacharya S.S."/>
            <person name="Shirouzu T."/>
            <person name="Yoshinaga Y."/>
            <person name="Martin F.M."/>
            <person name="Grigoriev I.V."/>
            <person name="Hibbett D.S."/>
        </authorList>
    </citation>
    <scope>NUCLEOTIDE SEQUENCE [LARGE SCALE GENOMIC DNA]</scope>
    <source>
        <strain evidence="1 2">HHB14362 ss-1</strain>
    </source>
</reference>
<dbReference type="OrthoDB" id="3178885at2759"/>
<evidence type="ECO:0000313" key="2">
    <source>
        <dbReference type="Proteomes" id="UP000076761"/>
    </source>
</evidence>
<organism evidence="1 2">
    <name type="scientific">Neolentinus lepideus HHB14362 ss-1</name>
    <dbReference type="NCBI Taxonomy" id="1314782"/>
    <lineage>
        <taxon>Eukaryota</taxon>
        <taxon>Fungi</taxon>
        <taxon>Dikarya</taxon>
        <taxon>Basidiomycota</taxon>
        <taxon>Agaricomycotina</taxon>
        <taxon>Agaricomycetes</taxon>
        <taxon>Gloeophyllales</taxon>
        <taxon>Gloeophyllaceae</taxon>
        <taxon>Neolentinus</taxon>
    </lineage>
</organism>
<dbReference type="Gene3D" id="3.40.198.10">
    <property type="entry name" value="Delta-endotoxin CytB-like"/>
    <property type="match status" value="1"/>
</dbReference>
<dbReference type="Proteomes" id="UP000076761">
    <property type="component" value="Unassembled WGS sequence"/>
</dbReference>
<accession>A0A165TTT0</accession>
<protein>
    <submittedName>
        <fullName evidence="1">Delta-endotoxin CytB</fullName>
    </submittedName>
</protein>
<name>A0A165TTT0_9AGAM</name>
<dbReference type="InParanoid" id="A0A165TTT0"/>
<proteinExistence type="predicted"/>